<evidence type="ECO:0000313" key="4">
    <source>
        <dbReference type="Proteomes" id="UP001385951"/>
    </source>
</evidence>
<keyword evidence="2" id="KW-0472">Membrane</keyword>
<accession>A0AAW0GE19</accession>
<organism evidence="3 4">
    <name type="scientific">Cerrena zonata</name>
    <dbReference type="NCBI Taxonomy" id="2478898"/>
    <lineage>
        <taxon>Eukaryota</taxon>
        <taxon>Fungi</taxon>
        <taxon>Dikarya</taxon>
        <taxon>Basidiomycota</taxon>
        <taxon>Agaricomycotina</taxon>
        <taxon>Agaricomycetes</taxon>
        <taxon>Polyporales</taxon>
        <taxon>Cerrenaceae</taxon>
        <taxon>Cerrena</taxon>
    </lineage>
</organism>
<dbReference type="AlphaFoldDB" id="A0AAW0GE19"/>
<keyword evidence="2" id="KW-1133">Transmembrane helix</keyword>
<feature type="transmembrane region" description="Helical" evidence="2">
    <location>
        <begin position="12"/>
        <end position="29"/>
    </location>
</feature>
<proteinExistence type="predicted"/>
<feature type="compositionally biased region" description="Basic and acidic residues" evidence="1">
    <location>
        <begin position="49"/>
        <end position="60"/>
    </location>
</feature>
<feature type="compositionally biased region" description="Polar residues" evidence="1">
    <location>
        <begin position="158"/>
        <end position="170"/>
    </location>
</feature>
<feature type="compositionally biased region" description="Polar residues" evidence="1">
    <location>
        <begin position="125"/>
        <end position="141"/>
    </location>
</feature>
<sequence>MFENLPFIPTYWGIALGCLTLGVSARYIFKFLRIRASRKRIITCTNDLERRSDNNDRNDSESGTISTLPVDDQQLPTPKEETPEIEHESQTPIGEQDISHCIRRSSLTSIHSEPEEESIIRSPSCQSTLYEPESLSPSANPSPHEVPPINDTGLERNFSLTSSSNATSIRTGPPFYQEDLPENEQRIAGGPLGGAGGID</sequence>
<name>A0AAW0GE19_9APHY</name>
<keyword evidence="2" id="KW-0812">Transmembrane</keyword>
<reference evidence="3 4" key="1">
    <citation type="submission" date="2022-09" db="EMBL/GenBank/DDBJ databases">
        <authorList>
            <person name="Palmer J.M."/>
        </authorList>
    </citation>
    <scope>NUCLEOTIDE SEQUENCE [LARGE SCALE GENOMIC DNA]</scope>
    <source>
        <strain evidence="3 4">DSM 7382</strain>
    </source>
</reference>
<dbReference type="EMBL" id="JASBNA010000008">
    <property type="protein sequence ID" value="KAK7689390.1"/>
    <property type="molecule type" value="Genomic_DNA"/>
</dbReference>
<evidence type="ECO:0000256" key="1">
    <source>
        <dbReference type="SAM" id="MobiDB-lite"/>
    </source>
</evidence>
<gene>
    <name evidence="3" type="ORF">QCA50_007182</name>
</gene>
<dbReference type="Proteomes" id="UP001385951">
    <property type="component" value="Unassembled WGS sequence"/>
</dbReference>
<keyword evidence="4" id="KW-1185">Reference proteome</keyword>
<feature type="region of interest" description="Disordered" evidence="1">
    <location>
        <begin position="49"/>
        <end position="199"/>
    </location>
</feature>
<feature type="compositionally biased region" description="Gly residues" evidence="1">
    <location>
        <begin position="190"/>
        <end position="199"/>
    </location>
</feature>
<evidence type="ECO:0000256" key="2">
    <source>
        <dbReference type="SAM" id="Phobius"/>
    </source>
</evidence>
<feature type="compositionally biased region" description="Basic and acidic residues" evidence="1">
    <location>
        <begin position="78"/>
        <end position="89"/>
    </location>
</feature>
<protein>
    <submittedName>
        <fullName evidence="3">Uncharacterized protein</fullName>
    </submittedName>
</protein>
<evidence type="ECO:0000313" key="3">
    <source>
        <dbReference type="EMBL" id="KAK7689390.1"/>
    </source>
</evidence>
<comment type="caution">
    <text evidence="3">The sequence shown here is derived from an EMBL/GenBank/DDBJ whole genome shotgun (WGS) entry which is preliminary data.</text>
</comment>